<evidence type="ECO:0000256" key="2">
    <source>
        <dbReference type="SAM" id="Phobius"/>
    </source>
</evidence>
<evidence type="ECO:0000256" key="1">
    <source>
        <dbReference type="SAM" id="MobiDB-lite"/>
    </source>
</evidence>
<feature type="transmembrane region" description="Helical" evidence="2">
    <location>
        <begin position="59"/>
        <end position="79"/>
    </location>
</feature>
<keyword evidence="2" id="KW-0472">Membrane</keyword>
<proteinExistence type="predicted"/>
<keyword evidence="2" id="KW-0812">Transmembrane</keyword>
<feature type="transmembrane region" description="Helical" evidence="2">
    <location>
        <begin position="127"/>
        <end position="148"/>
    </location>
</feature>
<gene>
    <name evidence="3" type="ORF">FEF26_04860</name>
</gene>
<feature type="compositionally biased region" description="Basic and acidic residues" evidence="1">
    <location>
        <begin position="1"/>
        <end position="23"/>
    </location>
</feature>
<name>A0A5R9BE68_9MICC</name>
<feature type="transmembrane region" description="Helical" evidence="2">
    <location>
        <begin position="99"/>
        <end position="118"/>
    </location>
</feature>
<dbReference type="OrthoDB" id="9871037at2"/>
<comment type="caution">
    <text evidence="3">The sequence shown here is derived from an EMBL/GenBank/DDBJ whole genome shotgun (WGS) entry which is preliminary data.</text>
</comment>
<dbReference type="Proteomes" id="UP000310458">
    <property type="component" value="Unassembled WGS sequence"/>
</dbReference>
<dbReference type="AlphaFoldDB" id="A0A5R9BE68"/>
<sequence>MSPAGRDTHERQSLSDAVKDPDPKPPLGPPHDAWATVGLAVFFASGLYFVGHSRAENDWIGWSGLILSFAALLTSLHYFVRAYGFRSKGWQENIPTGAYFALFFAFFSTISFVAPALYNQFAEESRLGLVLSLLSVSALTVATLRAALGHAPKPEISSSLSDED</sequence>
<keyword evidence="2" id="KW-1133">Transmembrane helix</keyword>
<protein>
    <submittedName>
        <fullName evidence="3">Uncharacterized protein</fullName>
    </submittedName>
</protein>
<feature type="transmembrane region" description="Helical" evidence="2">
    <location>
        <begin position="33"/>
        <end position="50"/>
    </location>
</feature>
<accession>A0A5R9BE68</accession>
<evidence type="ECO:0000313" key="4">
    <source>
        <dbReference type="Proteomes" id="UP000310458"/>
    </source>
</evidence>
<feature type="region of interest" description="Disordered" evidence="1">
    <location>
        <begin position="1"/>
        <end position="25"/>
    </location>
</feature>
<dbReference type="RefSeq" id="WP_138252414.1">
    <property type="nucleotide sequence ID" value="NZ_VAVZ01000009.1"/>
</dbReference>
<organism evidence="3 4">
    <name type="scientific">Nesterenkonia salmonea</name>
    <dbReference type="NCBI Taxonomy" id="1804987"/>
    <lineage>
        <taxon>Bacteria</taxon>
        <taxon>Bacillati</taxon>
        <taxon>Actinomycetota</taxon>
        <taxon>Actinomycetes</taxon>
        <taxon>Micrococcales</taxon>
        <taxon>Micrococcaceae</taxon>
        <taxon>Nesterenkonia</taxon>
    </lineage>
</organism>
<evidence type="ECO:0000313" key="3">
    <source>
        <dbReference type="EMBL" id="TLP98491.1"/>
    </source>
</evidence>
<dbReference type="EMBL" id="VAVZ01000009">
    <property type="protein sequence ID" value="TLP98491.1"/>
    <property type="molecule type" value="Genomic_DNA"/>
</dbReference>
<reference evidence="3 4" key="1">
    <citation type="submission" date="2019-05" db="EMBL/GenBank/DDBJ databases">
        <title>Nesterenkonia sp. GY074 isolated from the Southern Atlantic Ocean.</title>
        <authorList>
            <person name="Zhang G."/>
        </authorList>
    </citation>
    <scope>NUCLEOTIDE SEQUENCE [LARGE SCALE GENOMIC DNA]</scope>
    <source>
        <strain evidence="3 4">GY074</strain>
    </source>
</reference>
<keyword evidence="4" id="KW-1185">Reference proteome</keyword>